<dbReference type="Pfam" id="PF00226">
    <property type="entry name" value="DnaJ"/>
    <property type="match status" value="1"/>
</dbReference>
<dbReference type="CDD" id="cd06257">
    <property type="entry name" value="DnaJ"/>
    <property type="match status" value="1"/>
</dbReference>
<keyword evidence="4" id="KW-1185">Reference proteome</keyword>
<proteinExistence type="predicted"/>
<dbReference type="PANTHER" id="PTHR44873">
    <property type="entry name" value="DNAJ HOMOLOG SUBFAMILY C MEMBER 30, MITOCHONDRIAL"/>
    <property type="match status" value="1"/>
</dbReference>
<organism evidence="3 4">
    <name type="scientific">Oopsacas minuta</name>
    <dbReference type="NCBI Taxonomy" id="111878"/>
    <lineage>
        <taxon>Eukaryota</taxon>
        <taxon>Metazoa</taxon>
        <taxon>Porifera</taxon>
        <taxon>Hexactinellida</taxon>
        <taxon>Hexasterophora</taxon>
        <taxon>Lyssacinosida</taxon>
        <taxon>Leucopsacidae</taxon>
        <taxon>Oopsacas</taxon>
    </lineage>
</organism>
<feature type="domain" description="J" evidence="2">
    <location>
        <begin position="29"/>
        <end position="94"/>
    </location>
</feature>
<dbReference type="SMART" id="SM00271">
    <property type="entry name" value="DnaJ"/>
    <property type="match status" value="1"/>
</dbReference>
<sequence length="192" mass="22595">MSVFWMNNIRLLSLQCRSLSQFSKSRDLDPYEILGIKLSATQDEIKKAYHNLSFKYHPDRNQGSKESHAKFTKLTRAYKMLSDIDERRRFDKSNSMANEFSRGFTPHIRRSNISRVYVHSSRKIYNFEEYTKNHYPGSYYANKKRDTILSSPTHSYEKGKQARIIWNTTLALWGTTLLAAILYSVKYADKLN</sequence>
<reference evidence="3 4" key="1">
    <citation type="journal article" date="2023" name="BMC Biol.">
        <title>The compact genome of the sponge Oopsacas minuta (Hexactinellida) is lacking key metazoan core genes.</title>
        <authorList>
            <person name="Santini S."/>
            <person name="Schenkelaars Q."/>
            <person name="Jourda C."/>
            <person name="Duchesne M."/>
            <person name="Belahbib H."/>
            <person name="Rocher C."/>
            <person name="Selva M."/>
            <person name="Riesgo A."/>
            <person name="Vervoort M."/>
            <person name="Leys S.P."/>
            <person name="Kodjabachian L."/>
            <person name="Le Bivic A."/>
            <person name="Borchiellini C."/>
            <person name="Claverie J.M."/>
            <person name="Renard E."/>
        </authorList>
    </citation>
    <scope>NUCLEOTIDE SEQUENCE [LARGE SCALE GENOMIC DNA]</scope>
    <source>
        <strain evidence="3">SPO-2</strain>
    </source>
</reference>
<keyword evidence="1" id="KW-0812">Transmembrane</keyword>
<protein>
    <submittedName>
        <fullName evidence="3">Molecular chaperone DnaJ</fullName>
    </submittedName>
</protein>
<dbReference type="Gene3D" id="1.10.287.110">
    <property type="entry name" value="DnaJ domain"/>
    <property type="match status" value="1"/>
</dbReference>
<dbReference type="EMBL" id="JAKMXF010000011">
    <property type="protein sequence ID" value="KAI6661572.1"/>
    <property type="molecule type" value="Genomic_DNA"/>
</dbReference>
<comment type="caution">
    <text evidence="3">The sequence shown here is derived from an EMBL/GenBank/DDBJ whole genome shotgun (WGS) entry which is preliminary data.</text>
</comment>
<evidence type="ECO:0000313" key="4">
    <source>
        <dbReference type="Proteomes" id="UP001165289"/>
    </source>
</evidence>
<dbReference type="Proteomes" id="UP001165289">
    <property type="component" value="Unassembled WGS sequence"/>
</dbReference>
<accession>A0AAV7KJG6</accession>
<keyword evidence="1" id="KW-1133">Transmembrane helix</keyword>
<dbReference type="InterPro" id="IPR001623">
    <property type="entry name" value="DnaJ_domain"/>
</dbReference>
<evidence type="ECO:0000256" key="1">
    <source>
        <dbReference type="SAM" id="Phobius"/>
    </source>
</evidence>
<dbReference type="PRINTS" id="PR00625">
    <property type="entry name" value="JDOMAIN"/>
</dbReference>
<feature type="transmembrane region" description="Helical" evidence="1">
    <location>
        <begin position="164"/>
        <end position="185"/>
    </location>
</feature>
<keyword evidence="1" id="KW-0472">Membrane</keyword>
<name>A0AAV7KJG6_9METZ</name>
<gene>
    <name evidence="3" type="ORF">LOD99_13445</name>
</gene>
<evidence type="ECO:0000259" key="2">
    <source>
        <dbReference type="PROSITE" id="PS50076"/>
    </source>
</evidence>
<dbReference type="InterPro" id="IPR036869">
    <property type="entry name" value="J_dom_sf"/>
</dbReference>
<dbReference type="PROSITE" id="PS50076">
    <property type="entry name" value="DNAJ_2"/>
    <property type="match status" value="1"/>
</dbReference>
<dbReference type="InterPro" id="IPR053025">
    <property type="entry name" value="Mito_ATP_Synthase-Asso"/>
</dbReference>
<evidence type="ECO:0000313" key="3">
    <source>
        <dbReference type="EMBL" id="KAI6661572.1"/>
    </source>
</evidence>
<dbReference type="PANTHER" id="PTHR44873:SF1">
    <property type="entry name" value="DNAJ HOMOLOG SUBFAMILY C MEMBER 30, MITOCHONDRIAL"/>
    <property type="match status" value="1"/>
</dbReference>
<dbReference type="SUPFAM" id="SSF46565">
    <property type="entry name" value="Chaperone J-domain"/>
    <property type="match status" value="1"/>
</dbReference>
<dbReference type="AlphaFoldDB" id="A0AAV7KJG6"/>